<keyword evidence="1" id="KW-0812">Transmembrane</keyword>
<feature type="signal peptide" evidence="2">
    <location>
        <begin position="1"/>
        <end position="26"/>
    </location>
</feature>
<dbReference type="STRING" id="36818.BGK67_00085"/>
<evidence type="ECO:0000313" key="4">
    <source>
        <dbReference type="Proteomes" id="UP000095705"/>
    </source>
</evidence>
<feature type="transmembrane region" description="Helical" evidence="1">
    <location>
        <begin position="93"/>
        <end position="113"/>
    </location>
</feature>
<evidence type="ECO:0000313" key="3">
    <source>
        <dbReference type="EMBL" id="OEJ30001.1"/>
    </source>
</evidence>
<protein>
    <submittedName>
        <fullName evidence="3">Uncharacterized protein</fullName>
    </submittedName>
</protein>
<gene>
    <name evidence="3" type="ORF">BGK67_00085</name>
</gene>
<sequence>MNTHLRLLLTGVLALLLFTCTVAAWALPQSQPPRVTSLPAAAKGGPCDMVVGPAHDYCTRAPSPAGPSMPATVADHSAAAAVIRVPAGMDGRVALTLFATAAIGGAVGLVLTVERRMR</sequence>
<comment type="caution">
    <text evidence="3">The sequence shown here is derived from an EMBL/GenBank/DDBJ whole genome shotgun (WGS) entry which is preliminary data.</text>
</comment>
<evidence type="ECO:0000256" key="1">
    <source>
        <dbReference type="SAM" id="Phobius"/>
    </source>
</evidence>
<accession>A0A1E5PKA4</accession>
<dbReference type="AlphaFoldDB" id="A0A1E5PKA4"/>
<name>A0A1E5PKA4_9ACTN</name>
<reference evidence="3 4" key="1">
    <citation type="submission" date="2016-08" db="EMBL/GenBank/DDBJ databases">
        <title>The complete genome of Streptomyces subrutilus 10-1-1.</title>
        <authorList>
            <person name="Chen X."/>
        </authorList>
    </citation>
    <scope>NUCLEOTIDE SEQUENCE [LARGE SCALE GENOMIC DNA]</scope>
    <source>
        <strain evidence="3 4">10-1-1</strain>
    </source>
</reference>
<keyword evidence="4" id="KW-1185">Reference proteome</keyword>
<dbReference type="Proteomes" id="UP000095705">
    <property type="component" value="Unassembled WGS sequence"/>
</dbReference>
<keyword evidence="1" id="KW-1133">Transmembrane helix</keyword>
<proteinExistence type="predicted"/>
<keyword evidence="2" id="KW-0732">Signal</keyword>
<organism evidence="3 4">
    <name type="scientific">Streptomyces subrutilus</name>
    <dbReference type="NCBI Taxonomy" id="36818"/>
    <lineage>
        <taxon>Bacteria</taxon>
        <taxon>Bacillati</taxon>
        <taxon>Actinomycetota</taxon>
        <taxon>Actinomycetes</taxon>
        <taxon>Kitasatosporales</taxon>
        <taxon>Streptomycetaceae</taxon>
        <taxon>Streptomyces</taxon>
    </lineage>
</organism>
<dbReference type="EMBL" id="MEHK01000001">
    <property type="protein sequence ID" value="OEJ30001.1"/>
    <property type="molecule type" value="Genomic_DNA"/>
</dbReference>
<dbReference type="RefSeq" id="WP_069918117.1">
    <property type="nucleotide sequence ID" value="NZ_MEHK01000001.1"/>
</dbReference>
<dbReference type="OrthoDB" id="2100229at201174"/>
<evidence type="ECO:0000256" key="2">
    <source>
        <dbReference type="SAM" id="SignalP"/>
    </source>
</evidence>
<feature type="chain" id="PRO_5009183428" evidence="2">
    <location>
        <begin position="27"/>
        <end position="118"/>
    </location>
</feature>
<keyword evidence="1" id="KW-0472">Membrane</keyword>